<organism evidence="1 2">
    <name type="scientific">Reticulibacter mediterranei</name>
    <dbReference type="NCBI Taxonomy" id="2778369"/>
    <lineage>
        <taxon>Bacteria</taxon>
        <taxon>Bacillati</taxon>
        <taxon>Chloroflexota</taxon>
        <taxon>Ktedonobacteria</taxon>
        <taxon>Ktedonobacterales</taxon>
        <taxon>Reticulibacteraceae</taxon>
        <taxon>Reticulibacter</taxon>
    </lineage>
</organism>
<dbReference type="AlphaFoldDB" id="A0A8J3N702"/>
<proteinExistence type="predicted"/>
<gene>
    <name evidence="1" type="ORF">KSF_109750</name>
</gene>
<dbReference type="Proteomes" id="UP000597444">
    <property type="component" value="Unassembled WGS sequence"/>
</dbReference>
<evidence type="ECO:0000313" key="2">
    <source>
        <dbReference type="Proteomes" id="UP000597444"/>
    </source>
</evidence>
<protein>
    <submittedName>
        <fullName evidence="1">Uncharacterized protein</fullName>
    </submittedName>
</protein>
<accession>A0A8J3N702</accession>
<keyword evidence="2" id="KW-1185">Reference proteome</keyword>
<name>A0A8J3N702_9CHLR</name>
<comment type="caution">
    <text evidence="1">The sequence shown here is derived from an EMBL/GenBank/DDBJ whole genome shotgun (WGS) entry which is preliminary data.</text>
</comment>
<dbReference type="EMBL" id="BNJK01000003">
    <property type="protein sequence ID" value="GHP00928.1"/>
    <property type="molecule type" value="Genomic_DNA"/>
</dbReference>
<dbReference type="RefSeq" id="WP_220211495.1">
    <property type="nucleotide sequence ID" value="NZ_BNJK01000003.1"/>
</dbReference>
<reference evidence="1" key="1">
    <citation type="submission" date="2020-10" db="EMBL/GenBank/DDBJ databases">
        <title>Taxonomic study of unclassified bacteria belonging to the class Ktedonobacteria.</title>
        <authorList>
            <person name="Yabe S."/>
            <person name="Wang C.M."/>
            <person name="Zheng Y."/>
            <person name="Sakai Y."/>
            <person name="Cavaletti L."/>
            <person name="Monciardini P."/>
            <person name="Donadio S."/>
        </authorList>
    </citation>
    <scope>NUCLEOTIDE SEQUENCE</scope>
    <source>
        <strain evidence="1">ID150040</strain>
    </source>
</reference>
<evidence type="ECO:0000313" key="1">
    <source>
        <dbReference type="EMBL" id="GHP00928.1"/>
    </source>
</evidence>
<sequence length="222" mass="25018">MNSSLYWLFCQSVGDPPKGSGLCYLCGMSCLEQHTVAKGLADTFNSHYLASVPSSSFLCAACQWYFDSQALHPEFRKMSLVITPTSWRNWQRETMKQDICSWLQHGLQDQAYLVVSLSKKKHILLQAPLNVTGSRLFSIQIEEQVAHFSLADWRYIDERLMRLLALGHGKGEILSGTLHTSQLRKHGQIGEALALSAQLAPWRSSAQLELLSYVTIVEKESK</sequence>